<organism evidence="1 2">
    <name type="scientific">Kluyveromyces dobzhanskii CBS 2104</name>
    <dbReference type="NCBI Taxonomy" id="1427455"/>
    <lineage>
        <taxon>Eukaryota</taxon>
        <taxon>Fungi</taxon>
        <taxon>Dikarya</taxon>
        <taxon>Ascomycota</taxon>
        <taxon>Saccharomycotina</taxon>
        <taxon>Saccharomycetes</taxon>
        <taxon>Saccharomycetales</taxon>
        <taxon>Saccharomycetaceae</taxon>
        <taxon>Kluyveromyces</taxon>
    </lineage>
</organism>
<dbReference type="Proteomes" id="UP000031516">
    <property type="component" value="Unassembled WGS sequence"/>
</dbReference>
<comment type="caution">
    <text evidence="1">The sequence shown here is derived from an EMBL/GenBank/DDBJ whole genome shotgun (WGS) entry which is preliminary data.</text>
</comment>
<sequence>MFFRKLGLSGSCDWKQPPAYNQNDDLNHLPIVLDQRVSRGGPSANPLHGSTELNGSAQPVIALKNFKKYGISSFLYNAFDDSLNPVKKVHDSSALRVELTLDNERVYLPGLKEDLRSHTSLMDIRRSQGEEEELANYKASLTGRLVITVKSTSLVLQDLKLKLNGYSTEFVCVLEPAGGKRRSSEKNSDSEDSDNDLYYIQKRNDRTIRLLKDNSDGRFSYFKPFVTDEVVCFEKFPTILTKGTYILPFNFILDPLNYHSSLNSTVGATSYRVETLINILATNNTTTTTTTLVNNSNSGGSNSMPSSKFSEAIFLTHECYIIKTLSPTSLMKYESISTQGSYAAVMDYDFFISSKLIELNCPFHCQINFLAKESALVTKIDVSLVQMVLVPCLEPDCVKPLKKSYIQTNTVHLGHYFPSKDEQSNVVSAKFENLMISTTGTKSSLMEKILPYYCEESRLELKKRNTNEKRFKLKITHYLRITASATSNGGGTCNSPNNGNRININFKVPVMVIDKNMGSSLHLPAYEPPTVSKSFPVSTGTEFDLTCNSLEINDLSISSSHSPPSYTSSCF</sequence>
<dbReference type="OrthoDB" id="4061472at2759"/>
<dbReference type="AlphaFoldDB" id="A0A0A8L4Z3"/>
<protein>
    <submittedName>
        <fullName evidence="1">WGS project CCBQ000000000 data, contig 00009</fullName>
    </submittedName>
</protein>
<reference evidence="1 2" key="1">
    <citation type="submission" date="2014-03" db="EMBL/GenBank/DDBJ databases">
        <title>The genome of Kluyveromyces dobzhanskii.</title>
        <authorList>
            <person name="Nystedt B."/>
            <person name="Astrom S."/>
        </authorList>
    </citation>
    <scope>NUCLEOTIDE SEQUENCE [LARGE SCALE GENOMIC DNA]</scope>
    <source>
        <strain evidence="1 2">CBS 2104</strain>
    </source>
</reference>
<proteinExistence type="predicted"/>
<accession>A0A0A8L4Z3</accession>
<keyword evidence="2" id="KW-1185">Reference proteome</keyword>
<dbReference type="EMBL" id="CCBQ010000022">
    <property type="protein sequence ID" value="CDO93304.1"/>
    <property type="molecule type" value="Genomic_DNA"/>
</dbReference>
<name>A0A0A8L4Z3_9SACH</name>
<evidence type="ECO:0000313" key="2">
    <source>
        <dbReference type="Proteomes" id="UP000031516"/>
    </source>
</evidence>
<gene>
    <name evidence="1" type="ORF">KLDO_g1605</name>
</gene>
<evidence type="ECO:0000313" key="1">
    <source>
        <dbReference type="EMBL" id="CDO93304.1"/>
    </source>
</evidence>
<dbReference type="Gene3D" id="2.60.40.640">
    <property type="match status" value="1"/>
</dbReference>
<dbReference type="InterPro" id="IPR014752">
    <property type="entry name" value="Arrestin-like_C"/>
</dbReference>